<evidence type="ECO:0000313" key="3">
    <source>
        <dbReference type="Proteomes" id="UP000026915"/>
    </source>
</evidence>
<feature type="transmembrane region" description="Helical" evidence="1">
    <location>
        <begin position="20"/>
        <end position="43"/>
    </location>
</feature>
<keyword evidence="1" id="KW-0812">Transmembrane</keyword>
<gene>
    <name evidence="2" type="ORF">TCM_027145</name>
</gene>
<dbReference type="AlphaFoldDB" id="A0A061G9F3"/>
<reference evidence="2 3" key="1">
    <citation type="journal article" date="2013" name="Genome Biol.">
        <title>The genome sequence of the most widely cultivated cacao type and its use to identify candidate genes regulating pod color.</title>
        <authorList>
            <person name="Motamayor J.C."/>
            <person name="Mockaitis K."/>
            <person name="Schmutz J."/>
            <person name="Haiminen N."/>
            <person name="Iii D.L."/>
            <person name="Cornejo O."/>
            <person name="Findley S.D."/>
            <person name="Zheng P."/>
            <person name="Utro F."/>
            <person name="Royaert S."/>
            <person name="Saski C."/>
            <person name="Jenkins J."/>
            <person name="Podicheti R."/>
            <person name="Zhao M."/>
            <person name="Scheffler B.E."/>
            <person name="Stack J.C."/>
            <person name="Feltus F.A."/>
            <person name="Mustiga G.M."/>
            <person name="Amores F."/>
            <person name="Phillips W."/>
            <person name="Marelli J.P."/>
            <person name="May G.D."/>
            <person name="Shapiro H."/>
            <person name="Ma J."/>
            <person name="Bustamante C.D."/>
            <person name="Schnell R.J."/>
            <person name="Main D."/>
            <person name="Gilbert D."/>
            <person name="Parida L."/>
            <person name="Kuhn D.N."/>
        </authorList>
    </citation>
    <scope>NUCLEOTIDE SEQUENCE [LARGE SCALE GENOMIC DNA]</scope>
    <source>
        <strain evidence="3">cv. Matina 1-6</strain>
    </source>
</reference>
<keyword evidence="1" id="KW-1133">Transmembrane helix</keyword>
<evidence type="ECO:0000256" key="1">
    <source>
        <dbReference type="SAM" id="Phobius"/>
    </source>
</evidence>
<name>A0A061G9F3_THECC</name>
<dbReference type="InParanoid" id="A0A061G9F3"/>
<proteinExistence type="predicted"/>
<sequence length="70" mass="7820">MSSTSSFKFNFSETLQLKGIHLTSFKLLLAGASVILIATIIYFRCIRGRPRNNAEVDLDIDAGIELRTMN</sequence>
<dbReference type="Proteomes" id="UP000026915">
    <property type="component" value="Chromosome 6"/>
</dbReference>
<dbReference type="HOGENOM" id="CLU_2762992_0_0_1"/>
<protein>
    <submittedName>
        <fullName evidence="2">Uncharacterized protein</fullName>
    </submittedName>
</protein>
<dbReference type="EMBL" id="CM001884">
    <property type="protein sequence ID" value="EOY25777.1"/>
    <property type="molecule type" value="Genomic_DNA"/>
</dbReference>
<accession>A0A061G9F3</accession>
<keyword evidence="1" id="KW-0472">Membrane</keyword>
<keyword evidence="3" id="KW-1185">Reference proteome</keyword>
<evidence type="ECO:0000313" key="2">
    <source>
        <dbReference type="EMBL" id="EOY25777.1"/>
    </source>
</evidence>
<organism evidence="2 3">
    <name type="scientific">Theobroma cacao</name>
    <name type="common">Cacao</name>
    <name type="synonym">Cocoa</name>
    <dbReference type="NCBI Taxonomy" id="3641"/>
    <lineage>
        <taxon>Eukaryota</taxon>
        <taxon>Viridiplantae</taxon>
        <taxon>Streptophyta</taxon>
        <taxon>Embryophyta</taxon>
        <taxon>Tracheophyta</taxon>
        <taxon>Spermatophyta</taxon>
        <taxon>Magnoliopsida</taxon>
        <taxon>eudicotyledons</taxon>
        <taxon>Gunneridae</taxon>
        <taxon>Pentapetalae</taxon>
        <taxon>rosids</taxon>
        <taxon>malvids</taxon>
        <taxon>Malvales</taxon>
        <taxon>Malvaceae</taxon>
        <taxon>Byttnerioideae</taxon>
        <taxon>Theobroma</taxon>
    </lineage>
</organism>
<dbReference type="Gramene" id="EOY25777">
    <property type="protein sequence ID" value="EOY25777"/>
    <property type="gene ID" value="TCM_027145"/>
</dbReference>